<feature type="compositionally biased region" description="Polar residues" evidence="4">
    <location>
        <begin position="1159"/>
        <end position="1173"/>
    </location>
</feature>
<evidence type="ECO:0000256" key="1">
    <source>
        <dbReference type="ARBA" id="ARBA00006596"/>
    </source>
</evidence>
<dbReference type="PROSITE" id="PS00018">
    <property type="entry name" value="EF_HAND_1"/>
    <property type="match status" value="1"/>
</dbReference>
<dbReference type="InterPro" id="IPR050340">
    <property type="entry name" value="Cytosolic_Fe-S_CAF"/>
</dbReference>
<proteinExistence type="inferred from homology"/>
<evidence type="ECO:0000256" key="4">
    <source>
        <dbReference type="SAM" id="MobiDB-lite"/>
    </source>
</evidence>
<evidence type="ECO:0000256" key="2">
    <source>
        <dbReference type="ARBA" id="ARBA00022837"/>
    </source>
</evidence>
<evidence type="ECO:0000259" key="5">
    <source>
        <dbReference type="PROSITE" id="PS50222"/>
    </source>
</evidence>
<feature type="region of interest" description="Disordered" evidence="4">
    <location>
        <begin position="1099"/>
        <end position="1332"/>
    </location>
</feature>
<accession>A0AA35RQ26</accession>
<dbReference type="InterPro" id="IPR009016">
    <property type="entry name" value="Fe_hydrogenase"/>
</dbReference>
<dbReference type="PANTHER" id="PTHR11615">
    <property type="entry name" value="NITRATE, FORMATE, IRON DEHYDROGENASE"/>
    <property type="match status" value="1"/>
</dbReference>
<name>A0AA35RQ26_GEOBA</name>
<dbReference type="SUPFAM" id="SSF47473">
    <property type="entry name" value="EF-hand"/>
    <property type="match status" value="1"/>
</dbReference>
<feature type="coiled-coil region" evidence="3">
    <location>
        <begin position="597"/>
        <end position="633"/>
    </location>
</feature>
<feature type="compositionally biased region" description="Basic and acidic residues" evidence="4">
    <location>
        <begin position="1280"/>
        <end position="1326"/>
    </location>
</feature>
<protein>
    <submittedName>
        <fullName evidence="6">Probable cytosolic Fe-S cluster assembly factor v1g210509</fullName>
    </submittedName>
</protein>
<feature type="compositionally biased region" description="Basic and acidic residues" evidence="4">
    <location>
        <begin position="702"/>
        <end position="719"/>
    </location>
</feature>
<feature type="compositionally biased region" description="Basic and acidic residues" evidence="4">
    <location>
        <begin position="1224"/>
        <end position="1273"/>
    </location>
</feature>
<gene>
    <name evidence="6" type="ORF">GBAR_LOCUS8900</name>
</gene>
<evidence type="ECO:0000313" key="7">
    <source>
        <dbReference type="Proteomes" id="UP001174909"/>
    </source>
</evidence>
<dbReference type="InterPro" id="IPR004108">
    <property type="entry name" value="Fe_hydrogenase_lsu_C"/>
</dbReference>
<comment type="similarity">
    <text evidence="1">Belongs to the NARF family.</text>
</comment>
<sequence>MAGFSGALKLTDLDDFITPSQACVKPVTVEKKPGKGVASIKIGPDGTYSQVDEEGSEVVLEKATISLNDCLACSGCVTSAESVLISQQSQEEVYRVAEENKKLKQEGRGGEGKVIVVSISPQARASIAAKFNLTVQQAAEKLVTFFKDIGAHYVFDLTFARDFALIESAREFVRRFRNSTAKCSLPMLTSACPGWVCYAEKTHGTYILPYINTTKSPQQIMGSLVKSHSISKTPSDIYHVCVMMCYDKKLEASRSDFYSDLYRTRDVDCVITSVEVEKMFKEREVDFSSLPPLPLDSPFSSSEKGAYYGHGGGGSGGYLEYTLKYAAYELYGQDVKEVTYKTLRNRDFREVTLEVGGQPVLRFAAAYGFRNIQNLVQKMKRRKCAYHFVEVMACPSGCLNGGAQIRPSEEETAKDVLAKVDSLYNSVTLRRPEENHEIEKLYRGTPRQDIPHPVFSDAAMYDDVFDKEGRLLSGRNTAKFSSPLHTVGYNSLNDPHCRKLFLNNKRLRSHLINLGLITDDLKVVATTKEQRQKIRAHELLERKEMLAQKLECREKERLGRLCQPFNVPRTYQDSVARHEYRQQQWSQVQEMKTKKIIRQQEQEREETCRKLRRKKAELEAAMDEARLQEQARRNALRVQQQVAEIRAYEKAYGRTAHWHREADKINNRMVAMKLQWAKKKQRSVLSQSFPPPSQYRQTSQEDNDKLKTLPKLHIQENKMGKVTTSPRVTREGESEGEGERAEEKDREPSGEPLQGREELTKGIQDPRPESTVREEMKTTPTHEEDEKREIPPQTGLDPDEPVTKGLPLPPRPESPLPTQQGLPVVGAPHQQQDLVAEGDQAKQELAKILIDALLSVEGEGGTGYITVEDFLQVLTSPDLGLQLEENEQTYVTSQVDPGASGVVDYREAAALVPELLQLIFSQRAEQSMQYYGYYVEEEWVQMYPVSGGVIYLNKLTGRLQSGRPEEYRPFLKDEVFEYSLVDFFETADTDRDGVIDYEDFYNLLASPQVTSRVYRGQMEELLGLYQSLTFETGGQMDLALFPAVGNPLLLMIYQNAYPDVEEWIELESKKFGVFWLNKTTGEIALQQGEERSEVIVGGADGSSLVEGGRARKKSRSKKKRKHRKKSIESESAQSPPDPLLTTQTETQSSNQGGDPYHNESPSQPITHSSMNESSLDEQEQRSDSLKPVSSRSRLLVPTVFETIPEEDETALDDSLVAGRGIGDGGERKMEGERHKLGQEVEERKGEKTEETAEKEIKTQGEKAAHKQGERKEQGDDEEVLEHTERKEGENEGGVKEEVEDKTTLTEERKGTSDNDNRVETETKTVDSSDAET</sequence>
<feature type="compositionally biased region" description="Basic residues" evidence="4">
    <location>
        <begin position="1110"/>
        <end position="1125"/>
    </location>
</feature>
<dbReference type="SUPFAM" id="SSF53920">
    <property type="entry name" value="Fe-only hydrogenase"/>
    <property type="match status" value="1"/>
</dbReference>
<dbReference type="Gene3D" id="1.10.238.10">
    <property type="entry name" value="EF-hand"/>
    <property type="match status" value="1"/>
</dbReference>
<dbReference type="Gene3D" id="3.40.950.10">
    <property type="entry name" value="Fe-only Hydrogenase (Larger Subunit), Chain L, domain 3"/>
    <property type="match status" value="1"/>
</dbReference>
<feature type="compositionally biased region" description="Polar residues" evidence="4">
    <location>
        <begin position="1129"/>
        <end position="1152"/>
    </location>
</feature>
<feature type="domain" description="EF-hand" evidence="5">
    <location>
        <begin position="980"/>
        <end position="1010"/>
    </location>
</feature>
<dbReference type="GO" id="GO:0005509">
    <property type="term" value="F:calcium ion binding"/>
    <property type="evidence" value="ECO:0007669"/>
    <property type="project" value="InterPro"/>
</dbReference>
<dbReference type="InterPro" id="IPR002048">
    <property type="entry name" value="EF_hand_dom"/>
</dbReference>
<dbReference type="Proteomes" id="UP001174909">
    <property type="component" value="Unassembled WGS sequence"/>
</dbReference>
<feature type="compositionally biased region" description="Basic and acidic residues" evidence="4">
    <location>
        <begin position="728"/>
        <end position="790"/>
    </location>
</feature>
<keyword evidence="7" id="KW-1185">Reference proteome</keyword>
<feature type="region of interest" description="Disordered" evidence="4">
    <location>
        <begin position="682"/>
        <end position="824"/>
    </location>
</feature>
<organism evidence="6 7">
    <name type="scientific">Geodia barretti</name>
    <name type="common">Barrett's horny sponge</name>
    <dbReference type="NCBI Taxonomy" id="519541"/>
    <lineage>
        <taxon>Eukaryota</taxon>
        <taxon>Metazoa</taxon>
        <taxon>Porifera</taxon>
        <taxon>Demospongiae</taxon>
        <taxon>Heteroscleromorpha</taxon>
        <taxon>Tetractinellida</taxon>
        <taxon>Astrophorina</taxon>
        <taxon>Geodiidae</taxon>
        <taxon>Geodia</taxon>
    </lineage>
</organism>
<dbReference type="InterPro" id="IPR011992">
    <property type="entry name" value="EF-hand-dom_pair"/>
</dbReference>
<dbReference type="Pfam" id="PF02906">
    <property type="entry name" value="Fe_hyd_lg_C"/>
    <property type="match status" value="1"/>
</dbReference>
<feature type="compositionally biased region" description="Polar residues" evidence="4">
    <location>
        <begin position="683"/>
        <end position="700"/>
    </location>
</feature>
<keyword evidence="2" id="KW-0106">Calcium</keyword>
<dbReference type="EMBL" id="CASHTH010001346">
    <property type="protein sequence ID" value="CAI8014177.1"/>
    <property type="molecule type" value="Genomic_DNA"/>
</dbReference>
<comment type="caution">
    <text evidence="6">The sequence shown here is derived from an EMBL/GenBank/DDBJ whole genome shotgun (WGS) entry which is preliminary data.</text>
</comment>
<dbReference type="PROSITE" id="PS50222">
    <property type="entry name" value="EF_HAND_2"/>
    <property type="match status" value="1"/>
</dbReference>
<dbReference type="Gene3D" id="3.40.50.1780">
    <property type="match status" value="1"/>
</dbReference>
<dbReference type="InterPro" id="IPR018247">
    <property type="entry name" value="EF_Hand_1_Ca_BS"/>
</dbReference>
<evidence type="ECO:0000256" key="3">
    <source>
        <dbReference type="SAM" id="Coils"/>
    </source>
</evidence>
<reference evidence="6" key="1">
    <citation type="submission" date="2023-03" db="EMBL/GenBank/DDBJ databases">
        <authorList>
            <person name="Steffen K."/>
            <person name="Cardenas P."/>
        </authorList>
    </citation>
    <scope>NUCLEOTIDE SEQUENCE</scope>
</reference>
<evidence type="ECO:0000313" key="6">
    <source>
        <dbReference type="EMBL" id="CAI8014177.1"/>
    </source>
</evidence>
<keyword evidence="3" id="KW-0175">Coiled coil</keyword>